<proteinExistence type="predicted"/>
<dbReference type="GeneID" id="103498215"/>
<dbReference type="PANTHER" id="PTHR31672:SF13">
    <property type="entry name" value="F-BOX PROTEIN CPR30-LIKE"/>
    <property type="match status" value="1"/>
</dbReference>
<dbReference type="InterPro" id="IPR017451">
    <property type="entry name" value="F-box-assoc_interact_dom"/>
</dbReference>
<dbReference type="AlphaFoldDB" id="A0A1S3C8K9"/>
<dbReference type="InterPro" id="IPR036047">
    <property type="entry name" value="F-box-like_dom_sf"/>
</dbReference>
<dbReference type="PROSITE" id="PS50181">
    <property type="entry name" value="FBOX"/>
    <property type="match status" value="1"/>
</dbReference>
<dbReference type="NCBIfam" id="TIGR01640">
    <property type="entry name" value="F_box_assoc_1"/>
    <property type="match status" value="1"/>
</dbReference>
<dbReference type="FunCoup" id="A0A1S3C8K9">
    <property type="interactions" value="1271"/>
</dbReference>
<dbReference type="Proteomes" id="UP001652600">
    <property type="component" value="Chromosome 12"/>
</dbReference>
<organism evidence="2 3">
    <name type="scientific">Cucumis melo</name>
    <name type="common">Muskmelon</name>
    <dbReference type="NCBI Taxonomy" id="3656"/>
    <lineage>
        <taxon>Eukaryota</taxon>
        <taxon>Viridiplantae</taxon>
        <taxon>Streptophyta</taxon>
        <taxon>Embryophyta</taxon>
        <taxon>Tracheophyta</taxon>
        <taxon>Spermatophyta</taxon>
        <taxon>Magnoliopsida</taxon>
        <taxon>eudicotyledons</taxon>
        <taxon>Gunneridae</taxon>
        <taxon>Pentapetalae</taxon>
        <taxon>rosids</taxon>
        <taxon>fabids</taxon>
        <taxon>Cucurbitales</taxon>
        <taxon>Cucurbitaceae</taxon>
        <taxon>Benincaseae</taxon>
        <taxon>Cucumis</taxon>
    </lineage>
</organism>
<dbReference type="RefSeq" id="XP_008458955.2">
    <property type="nucleotide sequence ID" value="XM_008460733.3"/>
</dbReference>
<protein>
    <submittedName>
        <fullName evidence="3">F-box protein CPR1-like</fullName>
    </submittedName>
</protein>
<accession>A0A1S3C8K9</accession>
<feature type="domain" description="F-box" evidence="1">
    <location>
        <begin position="45"/>
        <end position="90"/>
    </location>
</feature>
<evidence type="ECO:0000313" key="2">
    <source>
        <dbReference type="Proteomes" id="UP001652600"/>
    </source>
</evidence>
<sequence>MEPTRFALRSLVNMTTSTAIRKNGSDLVYTTIQENPNPWTENMFSSPMADVPLDLISDIICRLPTKAILRFRRVSKIWKCLIDCSNFVNLHLKKSIESQTHFHLIIRKNSDLFTVNLDLFDPAVELIHPLMCYGSRINIWGSCNGILCICNVAEDIALWNPSTRKHRILPSLPPDRRRDGVLRFSIESYGFGFDSVHDDFKLLKISQFIGLEDPMDFDSHVKVFSMRKFCWMPIESMRYILRSSKMGVFVNNALHWVVSENLGMELADLVVAFDLGTDRFEDIPLPELTDFKCEIHVDVFGGCLCLLANYDRVRFEVWVMKEYGVQESWMKLLTVSQVDFVGSIKSVKPLTYSKTGCKVLLLHNRRKLIWYDLDTQTVHDAVIDGLPHSFDAETLVESLISVDAYRGTPVKIVEEERDDFLSEGFKLVL</sequence>
<dbReference type="InterPro" id="IPR050796">
    <property type="entry name" value="SCF_F-box_component"/>
</dbReference>
<dbReference type="SUPFAM" id="SSF81383">
    <property type="entry name" value="F-box domain"/>
    <property type="match status" value="1"/>
</dbReference>
<dbReference type="SMART" id="SM00256">
    <property type="entry name" value="FBOX"/>
    <property type="match status" value="1"/>
</dbReference>
<dbReference type="Pfam" id="PF00646">
    <property type="entry name" value="F-box"/>
    <property type="match status" value="1"/>
</dbReference>
<dbReference type="eggNOG" id="ENOG502QVMN">
    <property type="taxonomic scope" value="Eukaryota"/>
</dbReference>
<reference evidence="3" key="1">
    <citation type="submission" date="2025-08" db="UniProtKB">
        <authorList>
            <consortium name="RefSeq"/>
        </authorList>
    </citation>
    <scope>IDENTIFICATION</scope>
    <source>
        <tissue evidence="3">Stem</tissue>
    </source>
</reference>
<keyword evidence="2" id="KW-1185">Reference proteome</keyword>
<gene>
    <name evidence="3" type="primary">LOC103498215</name>
</gene>
<dbReference type="PANTHER" id="PTHR31672">
    <property type="entry name" value="BNACNNG10540D PROTEIN"/>
    <property type="match status" value="1"/>
</dbReference>
<dbReference type="InParanoid" id="A0A1S3C8K9"/>
<evidence type="ECO:0000313" key="3">
    <source>
        <dbReference type="RefSeq" id="XP_008458955.2"/>
    </source>
</evidence>
<dbReference type="InterPro" id="IPR001810">
    <property type="entry name" value="F-box_dom"/>
</dbReference>
<dbReference type="InterPro" id="IPR006527">
    <property type="entry name" value="F-box-assoc_dom_typ1"/>
</dbReference>
<dbReference type="Pfam" id="PF07734">
    <property type="entry name" value="FBA_1"/>
    <property type="match status" value="1"/>
</dbReference>
<dbReference type="KEGG" id="cmo:103498215"/>
<name>A0A1S3C8K9_CUCME</name>
<evidence type="ECO:0000259" key="1">
    <source>
        <dbReference type="PROSITE" id="PS50181"/>
    </source>
</evidence>